<dbReference type="InterPro" id="IPR002477">
    <property type="entry name" value="Peptidoglycan-bd-like"/>
</dbReference>
<dbReference type="SUPFAM" id="SSF47090">
    <property type="entry name" value="PGBD-like"/>
    <property type="match status" value="1"/>
</dbReference>
<dbReference type="Gene3D" id="1.10.101.10">
    <property type="entry name" value="PGBD-like superfamily/PGBD"/>
    <property type="match status" value="1"/>
</dbReference>
<reference evidence="3" key="1">
    <citation type="submission" date="2017-09" db="EMBL/GenBank/DDBJ databases">
        <title>Depth-based differentiation of microbial function through sediment-hosted aquifers and enrichment of novel symbionts in the deep terrestrial subsurface.</title>
        <authorList>
            <person name="Probst A.J."/>
            <person name="Ladd B."/>
            <person name="Jarett J.K."/>
            <person name="Geller-Mcgrath D.E."/>
            <person name="Sieber C.M.K."/>
            <person name="Emerson J.B."/>
            <person name="Anantharaman K."/>
            <person name="Thomas B.C."/>
            <person name="Malmstrom R."/>
            <person name="Stieglmeier M."/>
            <person name="Klingl A."/>
            <person name="Woyke T."/>
            <person name="Ryan C.M."/>
            <person name="Banfield J.F."/>
        </authorList>
    </citation>
    <scope>NUCLEOTIDE SEQUENCE [LARGE SCALE GENOMIC DNA]</scope>
</reference>
<protein>
    <recommendedName>
        <fullName evidence="1">Peptidoglycan binding-like domain-containing protein</fullName>
    </recommendedName>
</protein>
<comment type="caution">
    <text evidence="2">The sequence shown here is derived from an EMBL/GenBank/DDBJ whole genome shotgun (WGS) entry which is preliminary data.</text>
</comment>
<evidence type="ECO:0000313" key="2">
    <source>
        <dbReference type="EMBL" id="PIS13456.1"/>
    </source>
</evidence>
<gene>
    <name evidence="2" type="ORF">COT67_01600</name>
</gene>
<dbReference type="Proteomes" id="UP000230353">
    <property type="component" value="Unassembled WGS sequence"/>
</dbReference>
<dbReference type="InterPro" id="IPR036365">
    <property type="entry name" value="PGBD-like_sf"/>
</dbReference>
<evidence type="ECO:0000259" key="1">
    <source>
        <dbReference type="Pfam" id="PF01471"/>
    </source>
</evidence>
<feature type="domain" description="Peptidoglycan binding-like" evidence="1">
    <location>
        <begin position="7"/>
        <end position="77"/>
    </location>
</feature>
<dbReference type="EMBL" id="PEZL01000022">
    <property type="protein sequence ID" value="PIS13456.1"/>
    <property type="molecule type" value="Genomic_DNA"/>
</dbReference>
<evidence type="ECO:0000313" key="3">
    <source>
        <dbReference type="Proteomes" id="UP000230353"/>
    </source>
</evidence>
<dbReference type="AlphaFoldDB" id="A0A2H0WLB1"/>
<sequence>MSRGMSNSSIKRLQQLLNSDSDTQIAASGAGSAGNETEYYGSLTRAAVRKFQMKYGVVSSASDAGYGYVGPNTRAKLQEVFSEAGSSQITPSTPTASVTVDELSAQIQAMLEQVQALQLELEAA</sequence>
<proteinExistence type="predicted"/>
<accession>A0A2H0WLB1</accession>
<dbReference type="InterPro" id="IPR036366">
    <property type="entry name" value="PGBDSf"/>
</dbReference>
<name>A0A2H0WLB1_9BACT</name>
<organism evidence="2 3">
    <name type="scientific">Candidatus Tagabacteria bacterium CG09_land_8_20_14_0_10_41_14</name>
    <dbReference type="NCBI Taxonomy" id="1975021"/>
    <lineage>
        <taxon>Bacteria</taxon>
        <taxon>Candidatus Tagaibacteriota</taxon>
    </lineage>
</organism>
<dbReference type="Pfam" id="PF01471">
    <property type="entry name" value="PG_binding_1"/>
    <property type="match status" value="1"/>
</dbReference>